<evidence type="ECO:0000313" key="3">
    <source>
        <dbReference type="Proteomes" id="UP001056386"/>
    </source>
</evidence>
<evidence type="ECO:0000259" key="1">
    <source>
        <dbReference type="PROSITE" id="PS51186"/>
    </source>
</evidence>
<keyword evidence="3" id="KW-1185">Reference proteome</keyword>
<dbReference type="PROSITE" id="PS51186">
    <property type="entry name" value="GNAT"/>
    <property type="match status" value="1"/>
</dbReference>
<accession>A0ABY5BDH6</accession>
<reference evidence="2" key="1">
    <citation type="submission" date="2022-06" db="EMBL/GenBank/DDBJ databases">
        <title>Draft genome sequence of Burkholderia glumae strain GR20004 isolated from rice panicle showing bacterial panicle blight.</title>
        <authorList>
            <person name="Choi S.Y."/>
            <person name="Lee Y.H."/>
        </authorList>
    </citation>
    <scope>NUCLEOTIDE SEQUENCE</scope>
    <source>
        <strain evidence="2">GR20004</strain>
    </source>
</reference>
<feature type="domain" description="N-acetyltransferase" evidence="1">
    <location>
        <begin position="1"/>
        <end position="141"/>
    </location>
</feature>
<protein>
    <submittedName>
        <fullName evidence="2">GNAT family N-acetyltransferase</fullName>
    </submittedName>
</protein>
<dbReference type="EMBL" id="CP099587">
    <property type="protein sequence ID" value="USS45080.1"/>
    <property type="molecule type" value="Genomic_DNA"/>
</dbReference>
<proteinExistence type="predicted"/>
<evidence type="ECO:0000313" key="2">
    <source>
        <dbReference type="EMBL" id="USS45080.1"/>
    </source>
</evidence>
<sequence length="142" mass="15655">MIAERLRPDHILAVDLQPAQAGIAGVLTPAYAEHLCALPGVGWALVDNGVTLGCGGIVEVWPNRAQAWTLLSPALLRQFRPAHRMVRAVLDDAPWRRIEMDVDTAHPAGIAWAERLGFVLEGVRRKYTADGRDVMLFARIKE</sequence>
<dbReference type="InterPro" id="IPR016181">
    <property type="entry name" value="Acyl_CoA_acyltransferase"/>
</dbReference>
<organism evidence="2 3">
    <name type="scientific">Burkholderia glumae</name>
    <name type="common">Pseudomonas glumae</name>
    <dbReference type="NCBI Taxonomy" id="337"/>
    <lineage>
        <taxon>Bacteria</taxon>
        <taxon>Pseudomonadati</taxon>
        <taxon>Pseudomonadota</taxon>
        <taxon>Betaproteobacteria</taxon>
        <taxon>Burkholderiales</taxon>
        <taxon>Burkholderiaceae</taxon>
        <taxon>Burkholderia</taxon>
    </lineage>
</organism>
<name>A0ABY5BDH6_BURGL</name>
<dbReference type="Gene3D" id="3.40.630.30">
    <property type="match status" value="1"/>
</dbReference>
<dbReference type="InterPro" id="IPR000182">
    <property type="entry name" value="GNAT_dom"/>
</dbReference>
<dbReference type="Proteomes" id="UP001056386">
    <property type="component" value="Chromosome 1"/>
</dbReference>
<dbReference type="SUPFAM" id="SSF55729">
    <property type="entry name" value="Acyl-CoA N-acyltransferases (Nat)"/>
    <property type="match status" value="1"/>
</dbReference>
<dbReference type="RefSeq" id="WP_174524802.1">
    <property type="nucleotide sequence ID" value="NZ_CP021074.1"/>
</dbReference>
<gene>
    <name evidence="2" type="ORF">NFI99_26175</name>
</gene>